<evidence type="ECO:0000256" key="3">
    <source>
        <dbReference type="ARBA" id="ARBA00023052"/>
    </source>
</evidence>
<dbReference type="InterPro" id="IPR005475">
    <property type="entry name" value="Transketolase-like_Pyr-bd"/>
</dbReference>
<dbReference type="Pfam" id="PF00676">
    <property type="entry name" value="E1_dh"/>
    <property type="match status" value="2"/>
</dbReference>
<dbReference type="CDD" id="cd02000">
    <property type="entry name" value="TPP_E1_PDC_ADC_BCADC"/>
    <property type="match status" value="1"/>
</dbReference>
<gene>
    <name evidence="6" type="ORF">ENL71_05880</name>
</gene>
<dbReference type="PANTHER" id="PTHR43257">
    <property type="entry name" value="PYRUVATE DEHYDROGENASE E1 COMPONENT BETA SUBUNIT"/>
    <property type="match status" value="1"/>
</dbReference>
<comment type="caution">
    <text evidence="6">The sequence shown here is derived from an EMBL/GenBank/DDBJ whole genome shotgun (WGS) entry which is preliminary data.</text>
</comment>
<dbReference type="GO" id="GO:0004591">
    <property type="term" value="F:oxoglutarate dehydrogenase (succinyl-transferring) activity"/>
    <property type="evidence" value="ECO:0007669"/>
    <property type="project" value="UniProtKB-EC"/>
</dbReference>
<dbReference type="Gene3D" id="3.40.50.920">
    <property type="match status" value="1"/>
</dbReference>
<dbReference type="AlphaFoldDB" id="A0A7C5V2H6"/>
<evidence type="ECO:0000256" key="4">
    <source>
        <dbReference type="ARBA" id="ARBA00051911"/>
    </source>
</evidence>
<dbReference type="SUPFAM" id="SSF52922">
    <property type="entry name" value="TK C-terminal domain-like"/>
    <property type="match status" value="1"/>
</dbReference>
<dbReference type="EMBL" id="DRUZ01000077">
    <property type="protein sequence ID" value="HHS02027.1"/>
    <property type="molecule type" value="Genomic_DNA"/>
</dbReference>
<feature type="domain" description="Transketolase-like pyrimidine-binding" evidence="5">
    <location>
        <begin position="476"/>
        <end position="649"/>
    </location>
</feature>
<sequence>MPKSQFIDPSEVRKSGWIKFFDIPVNQYSKTLEEERQNFSDDQLIRIYRDMFIIREFETMLSLIKTTGEYNGIKYDYPGPAHLSIGQEAAAVGQAFVLDKDDFIFGSHRSHGEVIAKGLSTIEKLSDDELLKIMESYFDGAILRVVEENLKNISSIKELAVNFFLYGTLAEIFGRETGFQKGLGGSMHVFFPPFGIYPNNAIVGGSADIAVGAALFKKINKKNGIVVVNIGDGSMACGPVWEAMCLATMDQYKKLWDEEYRGGLPIIFNFMDNQYAMGGQTRGETMGYDMLARVGAGVNPEQMHAERVDGYNPLAVIDAMKRKKYLLEQKQGPVLLDIVTYRLTGHSPSDSSSYRTKEEIEAWAAQDPIVTYKDELIRAGIVTEEKIQEIQSYVKELITKICALAVDENVSPRINLVKDPDGIARYMFSNQKIEKMEDRTPEVLIPKEENPRVRQIKNKIRVGIVDGKPVPKAKVFNLRDAIFEALLDKFYTDPTLISYGEDLRDWGGAFAVYRGLTESLPYHRLFNTCISEGAIVGSAVGYGMCGGRVVVEIMYCDFIGRAGDEIFNQLAKWQAMSAGTLKMPVIVRVSVGSKYGAQHSQDWSSIVSHIPGLKVVFPATPYDAKGLMNSALSSTDPVIFFESQRLYDVGELFHKEGVPEGYYEIPIGEPDIKKEGKDITILTVGATLYRALDAAKILEEKYGVSAEIIDARSLVPFNYEKVIKSVKKTGKIVLASDACARGSILKDMAATIADLAFDYLDAPPVVVGSKNWIVPAYEFENYFFPQADWIIDAIHERIMPLKGHVPKNNFTTNEILRTNRLGI</sequence>
<comment type="cofactor">
    <cofactor evidence="1">
        <name>thiamine diphosphate</name>
        <dbReference type="ChEBI" id="CHEBI:58937"/>
    </cofactor>
</comment>
<reference evidence="6" key="1">
    <citation type="journal article" date="2020" name="mSystems">
        <title>Genome- and Community-Level Interaction Insights into Carbon Utilization and Element Cycling Functions of Hydrothermarchaeota in Hydrothermal Sediment.</title>
        <authorList>
            <person name="Zhou Z."/>
            <person name="Liu Y."/>
            <person name="Xu W."/>
            <person name="Pan J."/>
            <person name="Luo Z.H."/>
            <person name="Li M."/>
        </authorList>
    </citation>
    <scope>NUCLEOTIDE SEQUENCE [LARGE SCALE GENOMIC DNA]</scope>
    <source>
        <strain evidence="6">SpSt-102</strain>
    </source>
</reference>
<dbReference type="PANTHER" id="PTHR43257:SF2">
    <property type="entry name" value="PYRUVATE DEHYDROGENASE E1 COMPONENT SUBUNIT BETA"/>
    <property type="match status" value="1"/>
</dbReference>
<keyword evidence="2" id="KW-0560">Oxidoreductase</keyword>
<accession>A0A7C5V2H6</accession>
<dbReference type="SUPFAM" id="SSF52518">
    <property type="entry name" value="Thiamin diphosphate-binding fold (THDP-binding)"/>
    <property type="match status" value="2"/>
</dbReference>
<evidence type="ECO:0000259" key="5">
    <source>
        <dbReference type="SMART" id="SM00861"/>
    </source>
</evidence>
<evidence type="ECO:0000313" key="6">
    <source>
        <dbReference type="EMBL" id="HHS02027.1"/>
    </source>
</evidence>
<dbReference type="SMART" id="SM00861">
    <property type="entry name" value="Transket_pyr"/>
    <property type="match status" value="1"/>
</dbReference>
<dbReference type="InterPro" id="IPR009014">
    <property type="entry name" value="Transketo_C/PFOR_II"/>
</dbReference>
<dbReference type="Pfam" id="PF02780">
    <property type="entry name" value="Transketolase_C"/>
    <property type="match status" value="1"/>
</dbReference>
<organism evidence="6">
    <name type="scientific">Caldicellulosiruptor owensensis</name>
    <dbReference type="NCBI Taxonomy" id="55205"/>
    <lineage>
        <taxon>Bacteria</taxon>
        <taxon>Bacillati</taxon>
        <taxon>Bacillota</taxon>
        <taxon>Bacillota incertae sedis</taxon>
        <taxon>Caldicellulosiruptorales</taxon>
        <taxon>Caldicellulosiruptoraceae</taxon>
        <taxon>Caldicellulosiruptor</taxon>
    </lineage>
</organism>
<proteinExistence type="predicted"/>
<evidence type="ECO:0000256" key="2">
    <source>
        <dbReference type="ARBA" id="ARBA00023002"/>
    </source>
</evidence>
<name>A0A7C5V2H6_9FIRM</name>
<dbReference type="Pfam" id="PF02779">
    <property type="entry name" value="Transket_pyr"/>
    <property type="match status" value="1"/>
</dbReference>
<dbReference type="InterPro" id="IPR001017">
    <property type="entry name" value="DH_E1"/>
</dbReference>
<comment type="catalytic activity">
    <reaction evidence="4">
        <text>N(6)-[(R)-lipoyl]-L-lysyl-[protein] + 2-oxoglutarate + H(+) = N(6)-[(R)-S(8)-succinyldihydrolipoyl]-L-lysyl-[protein] + CO2</text>
        <dbReference type="Rhea" id="RHEA:12188"/>
        <dbReference type="Rhea" id="RHEA-COMP:10474"/>
        <dbReference type="Rhea" id="RHEA-COMP:20092"/>
        <dbReference type="ChEBI" id="CHEBI:15378"/>
        <dbReference type="ChEBI" id="CHEBI:16526"/>
        <dbReference type="ChEBI" id="CHEBI:16810"/>
        <dbReference type="ChEBI" id="CHEBI:83099"/>
        <dbReference type="ChEBI" id="CHEBI:83120"/>
        <dbReference type="EC" id="1.2.4.2"/>
    </reaction>
</comment>
<protein>
    <submittedName>
        <fullName evidence="6">Dehydrogenase</fullName>
    </submittedName>
</protein>
<evidence type="ECO:0000256" key="1">
    <source>
        <dbReference type="ARBA" id="ARBA00001964"/>
    </source>
</evidence>
<dbReference type="Gene3D" id="3.40.50.970">
    <property type="match status" value="2"/>
</dbReference>
<keyword evidence="3" id="KW-0786">Thiamine pyrophosphate</keyword>
<dbReference type="InterPro" id="IPR029061">
    <property type="entry name" value="THDP-binding"/>
</dbReference>
<dbReference type="InterPro" id="IPR033248">
    <property type="entry name" value="Transketolase_C"/>
</dbReference>